<dbReference type="AlphaFoldDB" id="A0A220MNR0"/>
<proteinExistence type="predicted"/>
<dbReference type="RefSeq" id="WP_088909998.1">
    <property type="nucleotide sequence ID" value="NZ_CP018145.1"/>
</dbReference>
<dbReference type="InterPro" id="IPR015424">
    <property type="entry name" value="PyrdxlP-dep_Trfase"/>
</dbReference>
<dbReference type="Gene3D" id="3.40.640.10">
    <property type="entry name" value="Type I PLP-dependent aspartate aminotransferase-like (Major domain)"/>
    <property type="match status" value="1"/>
</dbReference>
<evidence type="ECO:0000256" key="5">
    <source>
        <dbReference type="ARBA" id="ARBA00049026"/>
    </source>
</evidence>
<dbReference type="InterPro" id="IPR049316">
    <property type="entry name" value="GDC-P_C"/>
</dbReference>
<evidence type="ECO:0000313" key="8">
    <source>
        <dbReference type="EMBL" id="ASJ56425.1"/>
    </source>
</evidence>
<dbReference type="Pfam" id="PF00266">
    <property type="entry name" value="Aminotran_5"/>
    <property type="match status" value="1"/>
</dbReference>
<comment type="catalytic activity">
    <reaction evidence="5">
        <text>N(6)-[(R)-lipoyl]-L-lysyl-[glycine-cleavage complex H protein] + glycine + H(+) = N(6)-[(R)-S(8)-aminomethyldihydrolipoyl]-L-lysyl-[glycine-cleavage complex H protein] + CO2</text>
        <dbReference type="Rhea" id="RHEA:24304"/>
        <dbReference type="Rhea" id="RHEA-COMP:10494"/>
        <dbReference type="Rhea" id="RHEA-COMP:10495"/>
        <dbReference type="ChEBI" id="CHEBI:15378"/>
        <dbReference type="ChEBI" id="CHEBI:16526"/>
        <dbReference type="ChEBI" id="CHEBI:57305"/>
        <dbReference type="ChEBI" id="CHEBI:83099"/>
        <dbReference type="ChEBI" id="CHEBI:83143"/>
        <dbReference type="EC" id="1.4.4.2"/>
    </reaction>
</comment>
<dbReference type="InterPro" id="IPR015421">
    <property type="entry name" value="PyrdxlP-dep_Trfase_major"/>
</dbReference>
<accession>A0A220MNR0</accession>
<evidence type="ECO:0000256" key="4">
    <source>
        <dbReference type="ARBA" id="ARBA00023002"/>
    </source>
</evidence>
<sequence length="529" mass="59806">MKTSEGTIDKMKRIPRDHKVRRFHQAKWDEPVIFELSQPGERGVEVPPVEPQIVETVGDGISQLPDSLRRKKRPNFPEISQYRVIRHYSRISQEVLGSDFNVEIGQGTCTMKYSPKINERFVRSPKMAELHPLQDESTVQGMLEMTYQLDLYLREISGMDKFSFQPGSGTQALFTQASIVRKYHESRGEGEQRNEFITTHFSHPSQAATAAVKGFKIIYVPADENGYPDLEALKGLVSKRTAAFAVANPEDTGIYNSRIKEFTDVVHAAGGLCCYDQANANGLLGITRALEAGFDMCFFNLHKTFSVPHACGGPATGAIGVTAELEQFLPGPIVDFDGERYFYKRDLKNSIGKVRSFYGVPPAVLRSYAWVRALGADGLKEVAEIACLNNNYLYHKILQIRGASAPYLQGRRLEQVRYSWQQLKEDTGVTTYDVQRRMVDFAHHYWTSHHPYVVPEPFTLEPTESYSMAELDEYVAALTHISQEAYENPEIVKTAPHHSTGHRVLESVLDDPDQWCITWRAYLKKTAQG</sequence>
<feature type="domain" description="Aminotransferase class V" evidence="6">
    <location>
        <begin position="190"/>
        <end position="305"/>
    </location>
</feature>
<evidence type="ECO:0000256" key="2">
    <source>
        <dbReference type="ARBA" id="ARBA00012134"/>
    </source>
</evidence>
<dbReference type="NCBIfam" id="NF003346">
    <property type="entry name" value="PRK04366.1"/>
    <property type="match status" value="1"/>
</dbReference>
<dbReference type="InterPro" id="IPR015422">
    <property type="entry name" value="PyrdxlP-dep_Trfase_small"/>
</dbReference>
<dbReference type="EMBL" id="CP018145">
    <property type="protein sequence ID" value="ASJ56425.1"/>
    <property type="molecule type" value="Genomic_DNA"/>
</dbReference>
<dbReference type="PANTHER" id="PTHR11773">
    <property type="entry name" value="GLYCINE DEHYDROGENASE, DECARBOXYLATING"/>
    <property type="match status" value="1"/>
</dbReference>
<dbReference type="InterPro" id="IPR020581">
    <property type="entry name" value="GDC_P"/>
</dbReference>
<evidence type="ECO:0000313" key="9">
    <source>
        <dbReference type="Proteomes" id="UP000197781"/>
    </source>
</evidence>
<dbReference type="EC" id="1.4.4.2" evidence="2"/>
<keyword evidence="3" id="KW-0663">Pyridoxal phosphate</keyword>
<keyword evidence="4" id="KW-0560">Oxidoreductase</keyword>
<dbReference type="InterPro" id="IPR000192">
    <property type="entry name" value="Aminotrans_V_dom"/>
</dbReference>
<dbReference type="GO" id="GO:0016594">
    <property type="term" value="F:glycine binding"/>
    <property type="evidence" value="ECO:0007669"/>
    <property type="project" value="TreeGrafter"/>
</dbReference>
<dbReference type="GO" id="GO:0019464">
    <property type="term" value="P:glycine decarboxylation via glycine cleavage system"/>
    <property type="evidence" value="ECO:0007669"/>
    <property type="project" value="TreeGrafter"/>
</dbReference>
<gene>
    <name evidence="8" type="ORF">BP422_24390</name>
</gene>
<evidence type="ECO:0000256" key="3">
    <source>
        <dbReference type="ARBA" id="ARBA00022898"/>
    </source>
</evidence>
<dbReference type="SUPFAM" id="SSF53383">
    <property type="entry name" value="PLP-dependent transferases"/>
    <property type="match status" value="1"/>
</dbReference>
<dbReference type="GO" id="GO:0005829">
    <property type="term" value="C:cytosol"/>
    <property type="evidence" value="ECO:0007669"/>
    <property type="project" value="TreeGrafter"/>
</dbReference>
<organism evidence="8 9">
    <name type="scientific">Brevibacillus formosus</name>
    <dbReference type="NCBI Taxonomy" id="54913"/>
    <lineage>
        <taxon>Bacteria</taxon>
        <taxon>Bacillati</taxon>
        <taxon>Bacillota</taxon>
        <taxon>Bacilli</taxon>
        <taxon>Bacillales</taxon>
        <taxon>Paenibacillaceae</taxon>
        <taxon>Brevibacillus</taxon>
    </lineage>
</organism>
<reference evidence="8 9" key="1">
    <citation type="submission" date="2016-11" db="EMBL/GenBank/DDBJ databases">
        <authorList>
            <person name="Jaros S."/>
            <person name="Januszkiewicz K."/>
            <person name="Wedrychowicz H."/>
        </authorList>
    </citation>
    <scope>NUCLEOTIDE SEQUENCE [LARGE SCALE GENOMIC DNA]</scope>
    <source>
        <strain evidence="8 9">NF2</strain>
    </source>
</reference>
<dbReference type="Proteomes" id="UP000197781">
    <property type="component" value="Chromosome"/>
</dbReference>
<evidence type="ECO:0000259" key="6">
    <source>
        <dbReference type="Pfam" id="PF00266"/>
    </source>
</evidence>
<name>A0A220MNR0_9BACL</name>
<evidence type="ECO:0000259" key="7">
    <source>
        <dbReference type="Pfam" id="PF21478"/>
    </source>
</evidence>
<dbReference type="Pfam" id="PF21478">
    <property type="entry name" value="GcvP2_C"/>
    <property type="match status" value="1"/>
</dbReference>
<dbReference type="GO" id="GO:0030170">
    <property type="term" value="F:pyridoxal phosphate binding"/>
    <property type="evidence" value="ECO:0007669"/>
    <property type="project" value="TreeGrafter"/>
</dbReference>
<comment type="function">
    <text evidence="1">The glycine cleavage system catalyzes the degradation of glycine. The P protein binds the alpha-amino group of glycine through its pyridoxal phosphate cofactor; CO(2) is released and the remaining methylamine moiety is then transferred to the lipoamide cofactor of the H protein.</text>
</comment>
<dbReference type="Gene3D" id="3.90.1150.10">
    <property type="entry name" value="Aspartate Aminotransferase, domain 1"/>
    <property type="match status" value="1"/>
</dbReference>
<dbReference type="GO" id="GO:0004375">
    <property type="term" value="F:glycine dehydrogenase (decarboxylating) activity"/>
    <property type="evidence" value="ECO:0007669"/>
    <property type="project" value="UniProtKB-EC"/>
</dbReference>
<dbReference type="Gene3D" id="6.20.440.10">
    <property type="match status" value="1"/>
</dbReference>
<dbReference type="PANTHER" id="PTHR11773:SF1">
    <property type="entry name" value="GLYCINE DEHYDROGENASE (DECARBOXYLATING), MITOCHONDRIAL"/>
    <property type="match status" value="1"/>
</dbReference>
<evidence type="ECO:0000256" key="1">
    <source>
        <dbReference type="ARBA" id="ARBA00003788"/>
    </source>
</evidence>
<dbReference type="GO" id="GO:0005960">
    <property type="term" value="C:glycine cleavage complex"/>
    <property type="evidence" value="ECO:0007669"/>
    <property type="project" value="TreeGrafter"/>
</dbReference>
<protein>
    <recommendedName>
        <fullName evidence="2">glycine dehydrogenase (aminomethyl-transferring)</fullName>
        <ecNumber evidence="2">1.4.4.2</ecNumber>
    </recommendedName>
</protein>
<feature type="domain" description="Glycine dehydrogenase C-terminal" evidence="7">
    <location>
        <begin position="383"/>
        <end position="486"/>
    </location>
</feature>
<dbReference type="KEGG" id="bfm:BP422_24390"/>